<evidence type="ECO:0000313" key="3">
    <source>
        <dbReference type="Proteomes" id="UP001158576"/>
    </source>
</evidence>
<evidence type="ECO:0000256" key="1">
    <source>
        <dbReference type="SAM" id="Phobius"/>
    </source>
</evidence>
<dbReference type="EMBL" id="OU015567">
    <property type="protein sequence ID" value="CAG5112922.1"/>
    <property type="molecule type" value="Genomic_DNA"/>
</dbReference>
<evidence type="ECO:0000313" key="2">
    <source>
        <dbReference type="EMBL" id="CAG5112922.1"/>
    </source>
</evidence>
<accession>A0ABN7T8J5</accession>
<feature type="transmembrane region" description="Helical" evidence="1">
    <location>
        <begin position="45"/>
        <end position="67"/>
    </location>
</feature>
<keyword evidence="1" id="KW-1133">Transmembrane helix</keyword>
<name>A0ABN7T8J5_OIKDI</name>
<organism evidence="2 3">
    <name type="scientific">Oikopleura dioica</name>
    <name type="common">Tunicate</name>
    <dbReference type="NCBI Taxonomy" id="34765"/>
    <lineage>
        <taxon>Eukaryota</taxon>
        <taxon>Metazoa</taxon>
        <taxon>Chordata</taxon>
        <taxon>Tunicata</taxon>
        <taxon>Appendicularia</taxon>
        <taxon>Copelata</taxon>
        <taxon>Oikopleuridae</taxon>
        <taxon>Oikopleura</taxon>
    </lineage>
</organism>
<keyword evidence="3" id="KW-1185">Reference proteome</keyword>
<keyword evidence="1" id="KW-0472">Membrane</keyword>
<reference evidence="2 3" key="1">
    <citation type="submission" date="2021-04" db="EMBL/GenBank/DDBJ databases">
        <authorList>
            <person name="Bliznina A."/>
        </authorList>
    </citation>
    <scope>NUCLEOTIDE SEQUENCE [LARGE SCALE GENOMIC DNA]</scope>
</reference>
<gene>
    <name evidence="2" type="ORF">OKIOD_LOCUS15851</name>
</gene>
<protein>
    <submittedName>
        <fullName evidence="2">Oidioi.mRNA.OKI2018_I69.chr2.g7086.t1.cds</fullName>
    </submittedName>
</protein>
<proteinExistence type="predicted"/>
<dbReference type="Proteomes" id="UP001158576">
    <property type="component" value="Chromosome 2"/>
</dbReference>
<keyword evidence="1" id="KW-0812">Transmembrane</keyword>
<sequence length="90" mass="9550">MILGRRSNPPMSFVEAGTLQGLLATAPMNSLKVLVNTNEGEGMTFLFLGSTIALIIVALVIIAIIVCELRRPAPSADGRRDSRTDAVIIA</sequence>